<comment type="similarity">
    <text evidence="2">Belongs to the UPF0324 family.</text>
</comment>
<evidence type="ECO:0000256" key="6">
    <source>
        <dbReference type="ARBA" id="ARBA00023136"/>
    </source>
</evidence>
<feature type="transmembrane region" description="Helical" evidence="7">
    <location>
        <begin position="397"/>
        <end position="413"/>
    </location>
</feature>
<comment type="subcellular location">
    <subcellularLocation>
        <location evidence="1">Cell membrane</location>
        <topology evidence="1">Multi-pass membrane protein</topology>
    </subcellularLocation>
</comment>
<comment type="caution">
    <text evidence="8">The sequence shown here is derived from an EMBL/GenBank/DDBJ whole genome shotgun (WGS) entry which is preliminary data.</text>
</comment>
<dbReference type="Proteomes" id="UP001631949">
    <property type="component" value="Unassembled WGS sequence"/>
</dbReference>
<feature type="transmembrane region" description="Helical" evidence="7">
    <location>
        <begin position="106"/>
        <end position="124"/>
    </location>
</feature>
<gene>
    <name evidence="8" type="ORF">ACKQTC_04510</name>
</gene>
<dbReference type="Pfam" id="PF03601">
    <property type="entry name" value="Cons_hypoth698"/>
    <property type="match status" value="1"/>
</dbReference>
<feature type="transmembrane region" description="Helical" evidence="7">
    <location>
        <begin position="320"/>
        <end position="337"/>
    </location>
</feature>
<evidence type="ECO:0000256" key="7">
    <source>
        <dbReference type="SAM" id="Phobius"/>
    </source>
</evidence>
<feature type="transmembrane region" description="Helical" evidence="7">
    <location>
        <begin position="136"/>
        <end position="153"/>
    </location>
</feature>
<keyword evidence="3" id="KW-1003">Cell membrane</keyword>
<feature type="transmembrane region" description="Helical" evidence="7">
    <location>
        <begin position="358"/>
        <end position="377"/>
    </location>
</feature>
<organism evidence="8 9">
    <name type="scientific">Peptococcus simiae</name>
    <dbReference type="NCBI Taxonomy" id="1643805"/>
    <lineage>
        <taxon>Bacteria</taxon>
        <taxon>Bacillati</taxon>
        <taxon>Bacillota</taxon>
        <taxon>Clostridia</taxon>
        <taxon>Eubacteriales</taxon>
        <taxon>Peptococcaceae</taxon>
        <taxon>Peptococcus</taxon>
    </lineage>
</organism>
<dbReference type="PANTHER" id="PTHR30106">
    <property type="entry name" value="INNER MEMBRANE PROTEIN YEIH-RELATED"/>
    <property type="match status" value="1"/>
</dbReference>
<feature type="transmembrane region" description="Helical" evidence="7">
    <location>
        <begin position="251"/>
        <end position="270"/>
    </location>
</feature>
<keyword evidence="6 7" id="KW-0472">Membrane</keyword>
<evidence type="ECO:0000256" key="3">
    <source>
        <dbReference type="ARBA" id="ARBA00022475"/>
    </source>
</evidence>
<feature type="transmembrane region" description="Helical" evidence="7">
    <location>
        <begin position="70"/>
        <end position="94"/>
    </location>
</feature>
<feature type="transmembrane region" description="Helical" evidence="7">
    <location>
        <begin position="165"/>
        <end position="184"/>
    </location>
</feature>
<dbReference type="RefSeq" id="WP_408977240.1">
    <property type="nucleotide sequence ID" value="NZ_JBJUVG010000004.1"/>
</dbReference>
<dbReference type="InterPro" id="IPR018383">
    <property type="entry name" value="UPF0324_pro"/>
</dbReference>
<evidence type="ECO:0000256" key="4">
    <source>
        <dbReference type="ARBA" id="ARBA00022692"/>
    </source>
</evidence>
<keyword evidence="5 7" id="KW-1133">Transmembrane helix</keyword>
<feature type="transmembrane region" description="Helical" evidence="7">
    <location>
        <begin position="425"/>
        <end position="450"/>
    </location>
</feature>
<evidence type="ECO:0000256" key="1">
    <source>
        <dbReference type="ARBA" id="ARBA00004651"/>
    </source>
</evidence>
<feature type="transmembrane region" description="Helical" evidence="7">
    <location>
        <begin position="190"/>
        <end position="208"/>
    </location>
</feature>
<feature type="transmembrane region" description="Helical" evidence="7">
    <location>
        <begin position="31"/>
        <end position="50"/>
    </location>
</feature>
<evidence type="ECO:0000313" key="9">
    <source>
        <dbReference type="Proteomes" id="UP001631949"/>
    </source>
</evidence>
<reference evidence="8 9" key="1">
    <citation type="journal article" date="2016" name="Int. J. Syst. Evol. Microbiol.">
        <title>Peptococcus simiae sp. nov., isolated from rhesus macaque faeces and emended description of the genus Peptococcus.</title>
        <authorList>
            <person name="Shkoporov A.N."/>
            <person name="Efimov B.A."/>
            <person name="Kondova I."/>
            <person name="Ouwerling B."/>
            <person name="Chaplin A.V."/>
            <person name="Shcherbakova V.A."/>
            <person name="Langermans J.A.M."/>
        </authorList>
    </citation>
    <scope>NUCLEOTIDE SEQUENCE [LARGE SCALE GENOMIC DNA]</scope>
    <source>
        <strain evidence="8 9">M108</strain>
    </source>
</reference>
<feature type="transmembrane region" description="Helical" evidence="7">
    <location>
        <begin position="282"/>
        <end position="300"/>
    </location>
</feature>
<evidence type="ECO:0000313" key="8">
    <source>
        <dbReference type="EMBL" id="MFM9413624.1"/>
    </source>
</evidence>
<dbReference type="EMBL" id="JBJUVG010000004">
    <property type="protein sequence ID" value="MFM9413624.1"/>
    <property type="molecule type" value="Genomic_DNA"/>
</dbReference>
<keyword evidence="9" id="KW-1185">Reference proteome</keyword>
<name>A0ABW9H0L8_9FIRM</name>
<evidence type="ECO:0000256" key="5">
    <source>
        <dbReference type="ARBA" id="ARBA00022989"/>
    </source>
</evidence>
<protein>
    <submittedName>
        <fullName evidence="8">YeiH family protein</fullName>
    </submittedName>
</protein>
<keyword evidence="4 7" id="KW-0812">Transmembrane</keyword>
<dbReference type="PANTHER" id="PTHR30106:SF1">
    <property type="entry name" value="UPF0324 MEMBRANE PROTEIN FN0533"/>
    <property type="match status" value="1"/>
</dbReference>
<proteinExistence type="inferred from homology"/>
<evidence type="ECO:0000256" key="2">
    <source>
        <dbReference type="ARBA" id="ARBA00007977"/>
    </source>
</evidence>
<feature type="transmembrane region" description="Helical" evidence="7">
    <location>
        <begin position="220"/>
        <end position="239"/>
    </location>
</feature>
<sequence length="459" mass="49308">MTHNTKKGGIHVQAQTRKTSKFSNLWLKEDYWAVWIGLGTILIALLFYKLGGSIAPLGVGFESFDNFSVVPGQFIGLLPKLILLYIVLSIVFSIAIKIMGHSIPQFMKGFTLLYVMAIIVQILGSWNPAKALNLEAPVLALIIGMLIGNFGKIPEWFDAALRTEFYVKIGIVLMGATLPFTLILRSGPVAFLQATFIAVSTFLTIYFVGTRIFGLDKRFAATLGAGGSICGVSASIAIGSSVNAEKNHVSVSISMVVVWATIMVFLLPALSHLLGLTQGEAGAWIGTSEFADAAGIAAAAQFGDAGITSFTLMKVVGRDMFVGIWAFILAIISVTKWETHADGAKPNAGVIWERFPKFVLGFFIASFIMTAVTVGITPEVNEAINAAIIGPIKSLRTWAFVFCFLCIGLTTRFKELAAVGMKPVGAFSIGVAVNVLLGFLFSVILLGHYWTNITQVFAG</sequence>
<accession>A0ABW9H0L8</accession>